<name>A0ABV2UBC7_9ACTN</name>
<gene>
    <name evidence="2" type="ORF">ABZV61_20670</name>
</gene>
<dbReference type="Proteomes" id="UP001550044">
    <property type="component" value="Unassembled WGS sequence"/>
</dbReference>
<protein>
    <submittedName>
        <fullName evidence="2">Uncharacterized protein</fullName>
    </submittedName>
</protein>
<dbReference type="EMBL" id="JBEXIP010000016">
    <property type="protein sequence ID" value="MET8435160.1"/>
    <property type="molecule type" value="Genomic_DNA"/>
</dbReference>
<feature type="compositionally biased region" description="Basic and acidic residues" evidence="1">
    <location>
        <begin position="19"/>
        <end position="32"/>
    </location>
</feature>
<feature type="region of interest" description="Disordered" evidence="1">
    <location>
        <begin position="1"/>
        <end position="41"/>
    </location>
</feature>
<evidence type="ECO:0000256" key="1">
    <source>
        <dbReference type="SAM" id="MobiDB-lite"/>
    </source>
</evidence>
<comment type="caution">
    <text evidence="2">The sequence shown here is derived from an EMBL/GenBank/DDBJ whole genome shotgun (WGS) entry which is preliminary data.</text>
</comment>
<sequence length="41" mass="4531">MAKPPAALSAAEQSQASRVIDRRSRGEREAKARQQIRLPIS</sequence>
<reference evidence="2 3" key="1">
    <citation type="submission" date="2024-06" db="EMBL/GenBank/DDBJ databases">
        <title>The Natural Products Discovery Center: Release of the First 8490 Sequenced Strains for Exploring Actinobacteria Biosynthetic Diversity.</title>
        <authorList>
            <person name="Kalkreuter E."/>
            <person name="Kautsar S.A."/>
            <person name="Yang D."/>
            <person name="Bader C.D."/>
            <person name="Teijaro C.N."/>
            <person name="Fluegel L."/>
            <person name="Davis C.M."/>
            <person name="Simpson J.R."/>
            <person name="Lauterbach L."/>
            <person name="Steele A.D."/>
            <person name="Gui C."/>
            <person name="Meng S."/>
            <person name="Li G."/>
            <person name="Viehrig K."/>
            <person name="Ye F."/>
            <person name="Su P."/>
            <person name="Kiefer A.F."/>
            <person name="Nichols A."/>
            <person name="Cepeda A.J."/>
            <person name="Yan W."/>
            <person name="Fan B."/>
            <person name="Jiang Y."/>
            <person name="Adhikari A."/>
            <person name="Zheng C.-J."/>
            <person name="Schuster L."/>
            <person name="Cowan T.M."/>
            <person name="Smanski M.J."/>
            <person name="Chevrette M.G."/>
            <person name="De Carvalho L.P.S."/>
            <person name="Shen B."/>
        </authorList>
    </citation>
    <scope>NUCLEOTIDE SEQUENCE [LARGE SCALE GENOMIC DNA]</scope>
    <source>
        <strain evidence="2 3">NPDC005137</strain>
    </source>
</reference>
<feature type="compositionally biased region" description="Low complexity" evidence="1">
    <location>
        <begin position="1"/>
        <end position="17"/>
    </location>
</feature>
<evidence type="ECO:0000313" key="3">
    <source>
        <dbReference type="Proteomes" id="UP001550044"/>
    </source>
</evidence>
<proteinExistence type="predicted"/>
<organism evidence="2 3">
    <name type="scientific">Streptomyces sp. 900116325</name>
    <dbReference type="NCBI Taxonomy" id="3154295"/>
    <lineage>
        <taxon>Bacteria</taxon>
        <taxon>Bacillati</taxon>
        <taxon>Actinomycetota</taxon>
        <taxon>Actinomycetes</taxon>
        <taxon>Kitasatosporales</taxon>
        <taxon>Streptomycetaceae</taxon>
        <taxon>Streptomyces</taxon>
    </lineage>
</organism>
<dbReference type="RefSeq" id="WP_356710498.1">
    <property type="nucleotide sequence ID" value="NZ_JBEXIP010000016.1"/>
</dbReference>
<accession>A0ABV2UBC7</accession>
<evidence type="ECO:0000313" key="2">
    <source>
        <dbReference type="EMBL" id="MET8435160.1"/>
    </source>
</evidence>
<keyword evidence="3" id="KW-1185">Reference proteome</keyword>